<dbReference type="InterPro" id="IPR022672">
    <property type="entry name" value="Hexokinase_N"/>
</dbReference>
<keyword evidence="5 12" id="KW-0547">Nucleotide-binding</keyword>
<keyword evidence="13" id="KW-1133">Transmembrane helix</keyword>
<dbReference type="InterPro" id="IPR022673">
    <property type="entry name" value="Hexokinase_C"/>
</dbReference>
<name>A0A3M7QH27_BRAPC</name>
<comment type="pathway">
    <text evidence="2">Carbohydrate metabolism; hexose metabolism.</text>
</comment>
<dbReference type="AlphaFoldDB" id="A0A3M7QH27"/>
<evidence type="ECO:0000256" key="4">
    <source>
        <dbReference type="ARBA" id="ARBA00022679"/>
    </source>
</evidence>
<feature type="domain" description="Hexokinase N-terminal" evidence="14">
    <location>
        <begin position="101"/>
        <end position="297"/>
    </location>
</feature>
<dbReference type="PANTHER" id="PTHR19443">
    <property type="entry name" value="HEXOKINASE"/>
    <property type="match status" value="1"/>
</dbReference>
<dbReference type="STRING" id="10195.A0A3M7QH27"/>
<comment type="catalytic activity">
    <reaction evidence="10">
        <text>D-fructose + ATP = D-fructose 6-phosphate + ADP + H(+)</text>
        <dbReference type="Rhea" id="RHEA:16125"/>
        <dbReference type="ChEBI" id="CHEBI:15378"/>
        <dbReference type="ChEBI" id="CHEBI:30616"/>
        <dbReference type="ChEBI" id="CHEBI:37721"/>
        <dbReference type="ChEBI" id="CHEBI:61527"/>
        <dbReference type="ChEBI" id="CHEBI:456216"/>
        <dbReference type="EC" id="2.7.1.1"/>
    </reaction>
    <physiologicalReaction direction="left-to-right" evidence="10">
        <dbReference type="Rhea" id="RHEA:16126"/>
    </physiologicalReaction>
</comment>
<keyword evidence="4 12" id="KW-0808">Transferase</keyword>
<comment type="catalytic activity">
    <reaction evidence="9">
        <text>a D-hexose + ATP = a D-hexose 6-phosphate + ADP + H(+)</text>
        <dbReference type="Rhea" id="RHEA:22740"/>
        <dbReference type="ChEBI" id="CHEBI:4194"/>
        <dbReference type="ChEBI" id="CHEBI:15378"/>
        <dbReference type="ChEBI" id="CHEBI:30616"/>
        <dbReference type="ChEBI" id="CHEBI:229467"/>
        <dbReference type="ChEBI" id="CHEBI:456216"/>
        <dbReference type="EC" id="2.7.1.1"/>
    </reaction>
    <physiologicalReaction direction="left-to-right" evidence="9">
        <dbReference type="Rhea" id="RHEA:22741"/>
    </physiologicalReaction>
</comment>
<dbReference type="Pfam" id="PF00349">
    <property type="entry name" value="Hexokinase_1"/>
    <property type="match status" value="1"/>
</dbReference>
<dbReference type="FunFam" id="3.30.420.40:FF:000805">
    <property type="entry name" value="Hexokinase-2"/>
    <property type="match status" value="1"/>
</dbReference>
<dbReference type="CDD" id="cd24019">
    <property type="entry name" value="ASKHA_NBD_HK_meta"/>
    <property type="match status" value="1"/>
</dbReference>
<dbReference type="GO" id="GO:0005829">
    <property type="term" value="C:cytosol"/>
    <property type="evidence" value="ECO:0007669"/>
    <property type="project" value="TreeGrafter"/>
</dbReference>
<dbReference type="PROSITE" id="PS51748">
    <property type="entry name" value="HEXOKINASE_2"/>
    <property type="match status" value="1"/>
</dbReference>
<organism evidence="16 17">
    <name type="scientific">Brachionus plicatilis</name>
    <name type="common">Marine rotifer</name>
    <name type="synonym">Brachionus muelleri</name>
    <dbReference type="NCBI Taxonomy" id="10195"/>
    <lineage>
        <taxon>Eukaryota</taxon>
        <taxon>Metazoa</taxon>
        <taxon>Spiralia</taxon>
        <taxon>Gnathifera</taxon>
        <taxon>Rotifera</taxon>
        <taxon>Eurotatoria</taxon>
        <taxon>Monogononta</taxon>
        <taxon>Pseudotrocha</taxon>
        <taxon>Ploima</taxon>
        <taxon>Brachionidae</taxon>
        <taxon>Brachionus</taxon>
    </lineage>
</organism>
<dbReference type="GO" id="GO:0005524">
    <property type="term" value="F:ATP binding"/>
    <property type="evidence" value="ECO:0007669"/>
    <property type="project" value="UniProtKB-UniRule"/>
</dbReference>
<dbReference type="EC" id="2.7.1.-" evidence="12"/>
<evidence type="ECO:0000313" key="16">
    <source>
        <dbReference type="EMBL" id="RNA10589.1"/>
    </source>
</evidence>
<dbReference type="Gene3D" id="3.40.367.20">
    <property type="match status" value="1"/>
</dbReference>
<dbReference type="SUPFAM" id="SSF53067">
    <property type="entry name" value="Actin-like ATPase domain"/>
    <property type="match status" value="2"/>
</dbReference>
<reference evidence="16 17" key="1">
    <citation type="journal article" date="2018" name="Sci. Rep.">
        <title>Genomic signatures of local adaptation to the degree of environmental predictability in rotifers.</title>
        <authorList>
            <person name="Franch-Gras L."/>
            <person name="Hahn C."/>
            <person name="Garcia-Roger E.M."/>
            <person name="Carmona M.J."/>
            <person name="Serra M."/>
            <person name="Gomez A."/>
        </authorList>
    </citation>
    <scope>NUCLEOTIDE SEQUENCE [LARGE SCALE GENOMIC DNA]</scope>
    <source>
        <strain evidence="16">HYR1</strain>
    </source>
</reference>
<evidence type="ECO:0000256" key="12">
    <source>
        <dbReference type="RuleBase" id="RU362007"/>
    </source>
</evidence>
<evidence type="ECO:0000256" key="10">
    <source>
        <dbReference type="ARBA" id="ARBA00047905"/>
    </source>
</evidence>
<keyword evidence="7 12" id="KW-0067">ATP-binding</keyword>
<dbReference type="FunFam" id="3.40.367.20:FF:000005">
    <property type="entry name" value="Phosphotransferase"/>
    <property type="match status" value="1"/>
</dbReference>
<dbReference type="OrthoDB" id="419537at2759"/>
<evidence type="ECO:0000256" key="13">
    <source>
        <dbReference type="SAM" id="Phobius"/>
    </source>
</evidence>
<dbReference type="Proteomes" id="UP000276133">
    <property type="component" value="Unassembled WGS sequence"/>
</dbReference>
<dbReference type="InterPro" id="IPR019807">
    <property type="entry name" value="Hexokinase_BS"/>
</dbReference>
<dbReference type="PRINTS" id="PR00475">
    <property type="entry name" value="HEXOKINASE"/>
</dbReference>
<evidence type="ECO:0000256" key="7">
    <source>
        <dbReference type="ARBA" id="ARBA00022840"/>
    </source>
</evidence>
<keyword evidence="13" id="KW-0472">Membrane</keyword>
<evidence type="ECO:0000256" key="5">
    <source>
        <dbReference type="ARBA" id="ARBA00022741"/>
    </source>
</evidence>
<dbReference type="Gene3D" id="3.30.420.40">
    <property type="match status" value="1"/>
</dbReference>
<dbReference type="UniPathway" id="UPA00242"/>
<proteinExistence type="inferred from homology"/>
<keyword evidence="8 12" id="KW-0324">Glycolysis</keyword>
<comment type="pathway">
    <text evidence="1">Carbohydrate degradation; glycolysis; D-glyceraldehyde 3-phosphate and glycerone phosphate from D-glucose: step 1/4.</text>
</comment>
<accession>A0A3M7QH27</accession>
<evidence type="ECO:0000256" key="1">
    <source>
        <dbReference type="ARBA" id="ARBA00004888"/>
    </source>
</evidence>
<evidence type="ECO:0000313" key="17">
    <source>
        <dbReference type="Proteomes" id="UP000276133"/>
    </source>
</evidence>
<evidence type="ECO:0000259" key="15">
    <source>
        <dbReference type="Pfam" id="PF03727"/>
    </source>
</evidence>
<evidence type="ECO:0000256" key="9">
    <source>
        <dbReference type="ARBA" id="ARBA00044613"/>
    </source>
</evidence>
<dbReference type="GO" id="GO:0005536">
    <property type="term" value="F:D-glucose binding"/>
    <property type="evidence" value="ECO:0007669"/>
    <property type="project" value="InterPro"/>
</dbReference>
<keyword evidence="13" id="KW-0812">Transmembrane</keyword>
<dbReference type="PROSITE" id="PS00378">
    <property type="entry name" value="HEXOKINASE_1"/>
    <property type="match status" value="1"/>
</dbReference>
<evidence type="ECO:0000259" key="14">
    <source>
        <dbReference type="Pfam" id="PF00349"/>
    </source>
</evidence>
<dbReference type="PANTHER" id="PTHR19443:SF16">
    <property type="entry name" value="HEXOKINASE TYPE 1-RELATED"/>
    <property type="match status" value="1"/>
</dbReference>
<comment type="similarity">
    <text evidence="3 12">Belongs to the hexokinase family.</text>
</comment>
<keyword evidence="6 12" id="KW-0418">Kinase</keyword>
<gene>
    <name evidence="16" type="ORF">BpHYR1_044802</name>
</gene>
<dbReference type="GO" id="GO:0008865">
    <property type="term" value="F:fructokinase activity"/>
    <property type="evidence" value="ECO:0007669"/>
    <property type="project" value="TreeGrafter"/>
</dbReference>
<dbReference type="InterPro" id="IPR001312">
    <property type="entry name" value="Hexokinase"/>
</dbReference>
<evidence type="ECO:0000256" key="8">
    <source>
        <dbReference type="ARBA" id="ARBA00023152"/>
    </source>
</evidence>
<keyword evidence="17" id="KW-1185">Reference proteome</keyword>
<dbReference type="InterPro" id="IPR043129">
    <property type="entry name" value="ATPase_NBD"/>
</dbReference>
<sequence length="553" mass="61929">MSETPVVTETTQTLVDDTVGQIMKSNTNKLASFGKNLIRKLLTTSATTISIGIVSVLAYAIYRSYRRSKPTNASKYQVSLDSYVEPDIGKSKRTKEQLEEIQKRLDEFKLSDEILQQIMDILEAEMEKGLNRGTHSEADVKMLPTYVCQLPTGKESNDILALDLGGSNFRVLFIRLRENEEPVIVNKVFIVSESIMKGTGEKLFSHIANCLYLFMKNHNLDMTRTYPLGFTFSFPCRQLGLSNSILLRWTKGFLCSDVVGEDIVATLQKYIDARGDIKVKVCVLINDTVGTVMSTAYYDRKTALGLILGTGTNACYIENVDRIGILESYVDPDQKQMLVNTEWGAFGENGSIDFIRSRYDEEIDKTSINVGKQIFEKMVSGMYLGELVRLMILELIDRELIFVDEMKKNAYRHALFTKGSFYTKYLNEIETDSNSKFTRTKRILKELAGIENPSHEDCAVVKCICMAVTKRAAKLTAAGLAVILKRMNRAECTIAVDGSLFRYHPRMQAVVEKTLTNLVSSLNKFKIVLSTDGSGKGAAVVAAVAVENDPIFK</sequence>
<dbReference type="GO" id="GO:0006096">
    <property type="term" value="P:glycolytic process"/>
    <property type="evidence" value="ECO:0007669"/>
    <property type="project" value="UniProtKB-UniPathway"/>
</dbReference>
<feature type="transmembrane region" description="Helical" evidence="13">
    <location>
        <begin position="41"/>
        <end position="62"/>
    </location>
</feature>
<evidence type="ECO:0000256" key="6">
    <source>
        <dbReference type="ARBA" id="ARBA00022777"/>
    </source>
</evidence>
<dbReference type="GO" id="GO:0005739">
    <property type="term" value="C:mitochondrion"/>
    <property type="evidence" value="ECO:0007669"/>
    <property type="project" value="TreeGrafter"/>
</dbReference>
<dbReference type="GO" id="GO:0001678">
    <property type="term" value="P:intracellular glucose homeostasis"/>
    <property type="evidence" value="ECO:0007669"/>
    <property type="project" value="InterPro"/>
</dbReference>
<comment type="catalytic activity">
    <reaction evidence="11">
        <text>D-glucose + ATP = D-glucose 6-phosphate + ADP + H(+)</text>
        <dbReference type="Rhea" id="RHEA:17825"/>
        <dbReference type="ChEBI" id="CHEBI:4167"/>
        <dbReference type="ChEBI" id="CHEBI:15378"/>
        <dbReference type="ChEBI" id="CHEBI:30616"/>
        <dbReference type="ChEBI" id="CHEBI:61548"/>
        <dbReference type="ChEBI" id="CHEBI:456216"/>
        <dbReference type="EC" id="2.7.1.1"/>
    </reaction>
    <physiologicalReaction direction="left-to-right" evidence="11">
        <dbReference type="Rhea" id="RHEA:17826"/>
    </physiologicalReaction>
</comment>
<dbReference type="GO" id="GO:0006006">
    <property type="term" value="P:glucose metabolic process"/>
    <property type="evidence" value="ECO:0007669"/>
    <property type="project" value="TreeGrafter"/>
</dbReference>
<evidence type="ECO:0000256" key="2">
    <source>
        <dbReference type="ARBA" id="ARBA00005028"/>
    </source>
</evidence>
<comment type="caution">
    <text evidence="16">The sequence shown here is derived from an EMBL/GenBank/DDBJ whole genome shotgun (WGS) entry which is preliminary data.</text>
</comment>
<feature type="domain" description="Hexokinase C-terminal" evidence="15">
    <location>
        <begin position="304"/>
        <end position="544"/>
    </location>
</feature>
<dbReference type="EMBL" id="REGN01006156">
    <property type="protein sequence ID" value="RNA10589.1"/>
    <property type="molecule type" value="Genomic_DNA"/>
</dbReference>
<dbReference type="GO" id="GO:0004340">
    <property type="term" value="F:glucokinase activity"/>
    <property type="evidence" value="ECO:0007669"/>
    <property type="project" value="TreeGrafter"/>
</dbReference>
<dbReference type="Pfam" id="PF03727">
    <property type="entry name" value="Hexokinase_2"/>
    <property type="match status" value="1"/>
</dbReference>
<evidence type="ECO:0000256" key="11">
    <source>
        <dbReference type="ARBA" id="ARBA00048160"/>
    </source>
</evidence>
<dbReference type="UniPathway" id="UPA00109">
    <property type="reaction ID" value="UER00180"/>
</dbReference>
<evidence type="ECO:0000256" key="3">
    <source>
        <dbReference type="ARBA" id="ARBA00009225"/>
    </source>
</evidence>
<protein>
    <recommendedName>
        <fullName evidence="12">Phosphotransferase</fullName>
        <ecNumber evidence="12">2.7.1.-</ecNumber>
    </recommendedName>
</protein>